<dbReference type="InterPro" id="IPR012338">
    <property type="entry name" value="Beta-lactam/transpept-like"/>
</dbReference>
<dbReference type="Pfam" id="PF03717">
    <property type="entry name" value="PBP_dimer"/>
    <property type="match status" value="1"/>
</dbReference>
<feature type="domain" description="Penicillin-binding protein transpeptidase" evidence="15">
    <location>
        <begin position="263"/>
        <end position="593"/>
    </location>
</feature>
<evidence type="ECO:0000256" key="4">
    <source>
        <dbReference type="ARBA" id="ARBA00022519"/>
    </source>
</evidence>
<keyword evidence="6" id="KW-0645">Protease</keyword>
<evidence type="ECO:0000256" key="6">
    <source>
        <dbReference type="ARBA" id="ARBA00022670"/>
    </source>
</evidence>
<evidence type="ECO:0000256" key="3">
    <source>
        <dbReference type="ARBA" id="ARBA00022475"/>
    </source>
</evidence>
<dbReference type="GO" id="GO:0009002">
    <property type="term" value="F:serine-type D-Ala-D-Ala carboxypeptidase activity"/>
    <property type="evidence" value="ECO:0007669"/>
    <property type="project" value="UniProtKB-EC"/>
</dbReference>
<evidence type="ECO:0000259" key="16">
    <source>
        <dbReference type="Pfam" id="PF03717"/>
    </source>
</evidence>
<dbReference type="Gene3D" id="3.90.1310.10">
    <property type="entry name" value="Penicillin-binding protein 2a (Domain 2)"/>
    <property type="match status" value="1"/>
</dbReference>
<evidence type="ECO:0000256" key="10">
    <source>
        <dbReference type="ARBA" id="ARBA00022984"/>
    </source>
</evidence>
<dbReference type="AlphaFoldDB" id="A0A4S1WM34"/>
<keyword evidence="18" id="KW-1185">Reference proteome</keyword>
<keyword evidence="11" id="KW-1133">Transmembrane helix</keyword>
<dbReference type="GO" id="GO:0006508">
    <property type="term" value="P:proteolysis"/>
    <property type="evidence" value="ECO:0007669"/>
    <property type="project" value="UniProtKB-KW"/>
</dbReference>
<evidence type="ECO:0000313" key="18">
    <source>
        <dbReference type="Proteomes" id="UP000309848"/>
    </source>
</evidence>
<evidence type="ECO:0000256" key="13">
    <source>
        <dbReference type="ARBA" id="ARBA00023316"/>
    </source>
</evidence>
<feature type="compositionally biased region" description="Low complexity" evidence="14">
    <location>
        <begin position="649"/>
        <end position="662"/>
    </location>
</feature>
<dbReference type="SUPFAM" id="SSF56519">
    <property type="entry name" value="Penicillin binding protein dimerisation domain"/>
    <property type="match status" value="1"/>
</dbReference>
<evidence type="ECO:0000313" key="17">
    <source>
        <dbReference type="EMBL" id="TGX44348.1"/>
    </source>
</evidence>
<keyword evidence="8 17" id="KW-0378">Hydrolase</keyword>
<dbReference type="InterPro" id="IPR005311">
    <property type="entry name" value="PBP_dimer"/>
</dbReference>
<dbReference type="InterPro" id="IPR001460">
    <property type="entry name" value="PCN-bd_Tpept"/>
</dbReference>
<protein>
    <submittedName>
        <fullName evidence="17">Penicillin-binding protein 2</fullName>
        <ecNumber evidence="17">3.4.16.4</ecNumber>
    </submittedName>
</protein>
<dbReference type="SUPFAM" id="SSF56601">
    <property type="entry name" value="beta-lactamase/transpeptidase-like"/>
    <property type="match status" value="1"/>
</dbReference>
<dbReference type="InterPro" id="IPR036138">
    <property type="entry name" value="PBP_dimer_sf"/>
</dbReference>
<dbReference type="PANTHER" id="PTHR30627:SF2">
    <property type="entry name" value="PEPTIDOGLYCAN D,D-TRANSPEPTIDASE MRDA"/>
    <property type="match status" value="1"/>
</dbReference>
<dbReference type="EMBL" id="SRXU01000002">
    <property type="protein sequence ID" value="TGX44348.1"/>
    <property type="molecule type" value="Genomic_DNA"/>
</dbReference>
<feature type="domain" description="Penicillin-binding protein dimerisation" evidence="16">
    <location>
        <begin position="60"/>
        <end position="231"/>
    </location>
</feature>
<keyword evidence="13" id="KW-0961">Cell wall biogenesis/degradation</keyword>
<evidence type="ECO:0000256" key="9">
    <source>
        <dbReference type="ARBA" id="ARBA00022960"/>
    </source>
</evidence>
<keyword evidence="3" id="KW-1003">Cell membrane</keyword>
<organism evidence="17 18">
    <name type="scientific">Sphingomonas naasensis</name>
    <dbReference type="NCBI Taxonomy" id="1344951"/>
    <lineage>
        <taxon>Bacteria</taxon>
        <taxon>Pseudomonadati</taxon>
        <taxon>Pseudomonadota</taxon>
        <taxon>Alphaproteobacteria</taxon>
        <taxon>Sphingomonadales</taxon>
        <taxon>Sphingomonadaceae</taxon>
        <taxon>Sphingomonas</taxon>
    </lineage>
</organism>
<dbReference type="NCBIfam" id="TIGR03423">
    <property type="entry name" value="pbp2_mrdA"/>
    <property type="match status" value="1"/>
</dbReference>
<accession>A0A4S1WM34</accession>
<dbReference type="Proteomes" id="UP000309848">
    <property type="component" value="Unassembled WGS sequence"/>
</dbReference>
<dbReference type="GO" id="GO:0009252">
    <property type="term" value="P:peptidoglycan biosynthetic process"/>
    <property type="evidence" value="ECO:0007669"/>
    <property type="project" value="UniProtKB-KW"/>
</dbReference>
<sequence>MKVTEASQAYSFSRRALLMGGGQAAIALVLAGRMTWLSVFENERYKLLAESNRVNLTLSPPRRGWIVDRSGQPLANNRTDFRVDLIPDRLEKREETLAALQQILALTPEDMARINTDLKRAAGFQPVQVKESLDWERYATVLVRLPEFPGVQATQGFTRNYPLGAGVGHLIGYVGAASAEQYKETKDPLMVTPGFKLGKDGLEKTLEERLRGKPGAKRVEVTARGKLVRELARREDVPGHNVRLTIDAGLQEYCARRLADNSGSIVVLDCLTGDVLSMVSMPAYDPNSFSDGITQSEWKMLAENDHVPLMNKVLQGLYPPGSTVKPMHALAVLRAGISPNATVHCGGALQVGNRAFHCHSRRGHGAVNMERAVAQSCDIYFYVMARELGYDHFAKTVREMGLGARYDLPYPSQRYGTVPDSAWKLKKYKQPWTIADSVNASIGQGYVLANPLQLAVMAARLAQGRAIVPRLLLDQPHEPAPSLGIDPQHIQTVRQCMWAVINGGGTGGRARLPIPGVEIAGKTGTAQVRAITAAERRSGVLGNASLPFKLRDHALFVCFAPWDNPRYAASIVLEHHGHVNPLTDVAPTARDVMTFLFDRQKAITTLHELEKGWGGTYAERMARDARAFEAARAAARAAPPPPVPEDAAEAASDVVSEAANASVPVGDVATRNEERAE</sequence>
<evidence type="ECO:0000256" key="8">
    <source>
        <dbReference type="ARBA" id="ARBA00022801"/>
    </source>
</evidence>
<dbReference type="Gene3D" id="3.40.710.10">
    <property type="entry name" value="DD-peptidase/beta-lactamase superfamily"/>
    <property type="match status" value="1"/>
</dbReference>
<dbReference type="PANTHER" id="PTHR30627">
    <property type="entry name" value="PEPTIDOGLYCAN D,D-TRANSPEPTIDASE"/>
    <property type="match status" value="1"/>
</dbReference>
<proteinExistence type="predicted"/>
<evidence type="ECO:0000256" key="14">
    <source>
        <dbReference type="SAM" id="MobiDB-lite"/>
    </source>
</evidence>
<dbReference type="InterPro" id="IPR050515">
    <property type="entry name" value="Beta-lactam/transpept"/>
</dbReference>
<evidence type="ECO:0000256" key="7">
    <source>
        <dbReference type="ARBA" id="ARBA00022692"/>
    </source>
</evidence>
<evidence type="ECO:0000256" key="11">
    <source>
        <dbReference type="ARBA" id="ARBA00022989"/>
    </source>
</evidence>
<dbReference type="OrthoDB" id="9766847at2"/>
<dbReference type="Pfam" id="PF00905">
    <property type="entry name" value="Transpeptidase"/>
    <property type="match status" value="1"/>
</dbReference>
<comment type="caution">
    <text evidence="17">The sequence shown here is derived from an EMBL/GenBank/DDBJ whole genome shotgun (WGS) entry which is preliminary data.</text>
</comment>
<evidence type="ECO:0000256" key="2">
    <source>
        <dbReference type="ARBA" id="ARBA00004236"/>
    </source>
</evidence>
<dbReference type="EC" id="3.4.16.4" evidence="17"/>
<dbReference type="GO" id="GO:0008658">
    <property type="term" value="F:penicillin binding"/>
    <property type="evidence" value="ECO:0007669"/>
    <property type="project" value="InterPro"/>
</dbReference>
<keyword evidence="7" id="KW-0812">Transmembrane</keyword>
<feature type="region of interest" description="Disordered" evidence="14">
    <location>
        <begin position="634"/>
        <end position="677"/>
    </location>
</feature>
<keyword evidence="10" id="KW-0573">Peptidoglycan synthesis</keyword>
<evidence type="ECO:0000256" key="12">
    <source>
        <dbReference type="ARBA" id="ARBA00023136"/>
    </source>
</evidence>
<dbReference type="GO" id="GO:0071972">
    <property type="term" value="F:peptidoglycan L,D-transpeptidase activity"/>
    <property type="evidence" value="ECO:0007669"/>
    <property type="project" value="TreeGrafter"/>
</dbReference>
<evidence type="ECO:0000256" key="1">
    <source>
        <dbReference type="ARBA" id="ARBA00004167"/>
    </source>
</evidence>
<dbReference type="InterPro" id="IPR017790">
    <property type="entry name" value="Penicillin-binding_protein_2"/>
</dbReference>
<reference evidence="17 18" key="1">
    <citation type="submission" date="2019-04" db="EMBL/GenBank/DDBJ databases">
        <title>Sphingomonas psychrotolerans sp. nov., isolated from soil in the Tianshan Mountains, Xinjiang, China.</title>
        <authorList>
            <person name="Luo Y."/>
            <person name="Sheng H."/>
        </authorList>
    </citation>
    <scope>NUCLEOTIDE SEQUENCE [LARGE SCALE GENOMIC DNA]</scope>
    <source>
        <strain evidence="17 18">KIS18-15</strain>
    </source>
</reference>
<keyword evidence="12" id="KW-0472">Membrane</keyword>
<dbReference type="RefSeq" id="WP_135983362.1">
    <property type="nucleotide sequence ID" value="NZ_JAASQM010000002.1"/>
</dbReference>
<dbReference type="GO" id="GO:0008360">
    <property type="term" value="P:regulation of cell shape"/>
    <property type="evidence" value="ECO:0007669"/>
    <property type="project" value="UniProtKB-KW"/>
</dbReference>
<dbReference type="GO" id="GO:0071555">
    <property type="term" value="P:cell wall organization"/>
    <property type="evidence" value="ECO:0007669"/>
    <property type="project" value="UniProtKB-KW"/>
</dbReference>
<keyword evidence="4" id="KW-0997">Cell inner membrane</keyword>
<evidence type="ECO:0000259" key="15">
    <source>
        <dbReference type="Pfam" id="PF00905"/>
    </source>
</evidence>
<comment type="subcellular location">
    <subcellularLocation>
        <location evidence="2">Cell membrane</location>
    </subcellularLocation>
    <subcellularLocation>
        <location evidence="1">Membrane</location>
        <topology evidence="1">Single-pass membrane protein</topology>
    </subcellularLocation>
</comment>
<keyword evidence="9" id="KW-0133">Cell shape</keyword>
<evidence type="ECO:0000256" key="5">
    <source>
        <dbReference type="ARBA" id="ARBA00022645"/>
    </source>
</evidence>
<dbReference type="Gene3D" id="3.30.1390.30">
    <property type="entry name" value="Penicillin-binding protein 2a, domain 3"/>
    <property type="match status" value="1"/>
</dbReference>
<dbReference type="GO" id="GO:0005886">
    <property type="term" value="C:plasma membrane"/>
    <property type="evidence" value="ECO:0007669"/>
    <property type="project" value="UniProtKB-SubCell"/>
</dbReference>
<keyword evidence="5 17" id="KW-0121">Carboxypeptidase</keyword>
<name>A0A4S1WM34_9SPHN</name>
<gene>
    <name evidence="17" type="primary">mrdA</name>
    <name evidence="17" type="ORF">E5A74_05990</name>
</gene>